<gene>
    <name evidence="1" type="ORF">ACI1P1_17870</name>
</gene>
<sequence>MVKSWQKAGRILLPVCLIAAAVAFILFTDTGKHLTRMNVQQLSDYLRSFGAFSVILGMAIVYVQVMVPFIPFVLVAGANVLVFGLGWGIAINYLMAVLGAITAFGFARSAGRAKAEKTLSRYNAVRVFNKRMEENGFFYVLLGRLIPVIPSTAVSLGAGVVKIKARDYILATVIGKLPIVLLESFIGHDLLHFSQYKGRLAILCAVFVMLLALGTVFKNKLTGKPVK</sequence>
<keyword evidence="2" id="KW-1185">Reference proteome</keyword>
<dbReference type="Proteomes" id="UP001631969">
    <property type="component" value="Unassembled WGS sequence"/>
</dbReference>
<evidence type="ECO:0000313" key="1">
    <source>
        <dbReference type="EMBL" id="MFM9330171.1"/>
    </source>
</evidence>
<protein>
    <submittedName>
        <fullName evidence="1">TVP38/TMEM64 family protein</fullName>
    </submittedName>
</protein>
<dbReference type="EMBL" id="JBJURJ010000012">
    <property type="protein sequence ID" value="MFM9330171.1"/>
    <property type="molecule type" value="Genomic_DNA"/>
</dbReference>
<reference evidence="1" key="1">
    <citation type="submission" date="2024-12" db="EMBL/GenBank/DDBJ databases">
        <authorList>
            <person name="Wu N."/>
        </authorList>
    </citation>
    <scope>NUCLEOTIDE SEQUENCE</scope>
    <source>
        <strain evidence="1">P15</strain>
    </source>
</reference>
<comment type="caution">
    <text evidence="1">The sequence shown here is derived from an EMBL/GenBank/DDBJ whole genome shotgun (WGS) entry which is preliminary data.</text>
</comment>
<accession>A0ACC7NZH1</accession>
<evidence type="ECO:0000313" key="2">
    <source>
        <dbReference type="Proteomes" id="UP001631969"/>
    </source>
</evidence>
<name>A0ACC7NZH1_9BACL</name>
<organism evidence="1 2">
    <name type="scientific">Paenibacillus mesotrionivorans</name>
    <dbReference type="NCBI Taxonomy" id="3160968"/>
    <lineage>
        <taxon>Bacteria</taxon>
        <taxon>Bacillati</taxon>
        <taxon>Bacillota</taxon>
        <taxon>Bacilli</taxon>
        <taxon>Bacillales</taxon>
        <taxon>Paenibacillaceae</taxon>
        <taxon>Paenibacillus</taxon>
    </lineage>
</organism>
<proteinExistence type="predicted"/>